<dbReference type="GO" id="GO:0034271">
    <property type="term" value="C:phosphatidylinositol 3-kinase complex, class III, type I"/>
    <property type="evidence" value="ECO:0007669"/>
    <property type="project" value="TreeGrafter"/>
</dbReference>
<evidence type="ECO:0000313" key="13">
    <source>
        <dbReference type="EMBL" id="PWN36275.1"/>
    </source>
</evidence>
<evidence type="ECO:0000256" key="3">
    <source>
        <dbReference type="ARBA" id="ARBA00022574"/>
    </source>
</evidence>
<dbReference type="InParanoid" id="A0A316VL60"/>
<dbReference type="PANTHER" id="PTHR17583">
    <property type="entry name" value="PHOSPHOINOSITIDE 3-KINASE REGULATORY SUBUNIT 4"/>
    <property type="match status" value="1"/>
</dbReference>
<dbReference type="InterPro" id="IPR011989">
    <property type="entry name" value="ARM-like"/>
</dbReference>
<feature type="domain" description="Protein kinase" evidence="12">
    <location>
        <begin position="29"/>
        <end position="344"/>
    </location>
</feature>
<dbReference type="FunCoup" id="A0A316VL60">
    <property type="interactions" value="303"/>
</dbReference>
<dbReference type="InterPro" id="IPR008271">
    <property type="entry name" value="Ser/Thr_kinase_AS"/>
</dbReference>
<keyword evidence="4" id="KW-0808">Transferase</keyword>
<dbReference type="GO" id="GO:0016236">
    <property type="term" value="P:macroautophagy"/>
    <property type="evidence" value="ECO:0007669"/>
    <property type="project" value="InterPro"/>
</dbReference>
<evidence type="ECO:0000256" key="4">
    <source>
        <dbReference type="ARBA" id="ARBA00022679"/>
    </source>
</evidence>
<feature type="region of interest" description="Disordered" evidence="11">
    <location>
        <begin position="1026"/>
        <end position="1051"/>
    </location>
</feature>
<evidence type="ECO:0000313" key="14">
    <source>
        <dbReference type="Proteomes" id="UP000245771"/>
    </source>
</evidence>
<dbReference type="PROSITE" id="PS00108">
    <property type="entry name" value="PROTEIN_KINASE_ST"/>
    <property type="match status" value="1"/>
</dbReference>
<dbReference type="PROSITE" id="PS50294">
    <property type="entry name" value="WD_REPEATS_REGION"/>
    <property type="match status" value="2"/>
</dbReference>
<dbReference type="InterPro" id="IPR000719">
    <property type="entry name" value="Prot_kinase_dom"/>
</dbReference>
<dbReference type="SUPFAM" id="SSF56112">
    <property type="entry name" value="Protein kinase-like (PK-like)"/>
    <property type="match status" value="1"/>
</dbReference>
<dbReference type="PROSITE" id="PS50082">
    <property type="entry name" value="WD_REPEATS_2"/>
    <property type="match status" value="3"/>
</dbReference>
<evidence type="ECO:0000259" key="12">
    <source>
        <dbReference type="PROSITE" id="PS50011"/>
    </source>
</evidence>
<sequence>MGATSSTAANQARLPIGVNNLVGELGNDVQYEKGMGSSRFLKAIKARHKHGPLVVKTFVKPEANLSLRPLVRRIRIEREALADVPNTLTYQKVVETETAGYLIRQWMANNLYDRISTRPFLTNIEKKWITYQLLSAMKEARRRNVPHGDLKSENILVTSSLSVYVTDFASSFKQVYLPLNDPSDFNFYFGTSGRRTCYVAPERFYSEDSEIAKQKAKARNDAASLEAQKNGSSNDQNVDIMAELFKRDGKVTEAMDVFSLGCVIAELWRDGAPIFTLMQLFKYREGQFDIESALMEITDYHIRSMVRSMLSLDPSKRGTFSDYMEKARGTCFPDSFYTFLHRYLTTLQRTSARTASMAAAEAAAALKASVNANLPPKSSSSNAPPLPSHLTSAASEAGTSGAVNEVAYLLRAEADERIERMYEEWSVVSNVMDGKPHDDLDAIQVTPSFARAMSPREEITTPNLDNTDPMELDKETERIDHILPVRLCIPGIEQQVLTLRDKPITGDGTGLLILSPLLANLRNALRPSTKMHCFDLLLHLSANWLTDEAKLDRVLPYVINMFDDESIMVRVAAVRTATQLLSLVDTITPSNASTFTEYIMPNMRLILRDSSSLVRGMYASCLVELSRIGIRFLQITSAMRAEGIFAADADGRTGGDADDFLEGEPRPEDEVNFDRQMDVSRAFFREQVTVLLTDPSPVVKRSLVSNIGPLCVFFGSTLANDVILSHMITYLNDRSWLLRKAFFDAIVEVAQVAGARSVEDYISTLLLQALSDPEESVILHVLQGLRRMLNVRETSKALLSQSKVLDIAAATAGFLCHPNHWLRTASSLVVEACAEQLHSVDVWAILYPAIRPLLRSDVKSIQGENLLFAAKDPLSREVLQKAVQWAFRAKNSKFWKPVVNNDFKGKAGLGNGLGREGVGLMIGRKAMDITRTPVPRNEEDDAHFDSLRSSGLNEDDEVKLIALREYITKLAKMSNLIGQGIKASTSTSLVNHEDASLLPPLQIKSSLAVQPLDDVTPLTIFFTSKNHPQSQTQRSLPAETASIRSQTADSTFSGRMARRRLAGGRIVSEVGMMSPLEELRRRMNEANSSADGDILALPATPTAPLEFGQTDFTTPLRPGSPSSVLSGGATSHALQSRLAIGVSKAQAAIASNPTNVTGKMAEGSAKMLSITDREQVIQNAVESGRTTPNGSVTPLNRAGLGRQTADVTGNEPTFSSTYDGNDPYIRAHLEAIYLSNFQDRHPGWGPAITATAPMRRKAGMSAKAATSAGARIGSVGAPTTSVSSNRRPEGNLIAYFTEHTAPISSIVISPDHAFFLSGSEDGTIKVWDTARLEKNVTSRSRGTYNGQRGKIVCLVMLNGSHCVASAATDGSVHVVRVEVGISPSAPSSLPRYGKIRMVSNFQLSDPEEYVVCMVQSSRKSGVSTKDAALTTSSGSASLPVGGGVSTSSMNASASGSTLILATSKSHIVILDLRTMQVLTNFENPAHLGAIAAMCVDPQNIWLLIGTIGGVMCLWDLRFHLLVKTWRLSTLEKERNGTKTKSTTAQDDAEDAFAHDGHSMIRLNSIALHPSRGDGRWVMIACERLNIDFQGVQNGSIGHRETLIETWDIESAECVEVYNTIRHDGPTSQPSGTQTGNEDEVLPLQQYKNTSSTTSHDRFTGLGSAAEAIERLVKMHEARLNQAPDETTDNAGPTNGQEEETGTYRRTKKKEVIQPPPPTSFVRSMLVAVEGYTSGNLPHAAQVSGGWLDAGKLAATSNDNAHQNAGDGPAGYMITGGMDKRIRFWDLGKVEKSTSFGAPTDERNEFRVKGPESAELTGGAKKKSASNGLDHRSRQTTRSNAPQMDEGAIDGNAGLAVNGTDSNSETLHATTFTHQLHPTSATARAATTSLRSPLLTHQTNSATSTMLMKAHKDAITSLAIIESPFRCIVAGDYAGNIRVWE</sequence>
<dbReference type="Pfam" id="PF00400">
    <property type="entry name" value="WD40"/>
    <property type="match status" value="1"/>
</dbReference>
<dbReference type="GO" id="GO:0045324">
    <property type="term" value="P:late endosome to vacuole transport"/>
    <property type="evidence" value="ECO:0007669"/>
    <property type="project" value="InterPro"/>
</dbReference>
<feature type="region of interest" description="Disordered" evidence="11">
    <location>
        <begin position="374"/>
        <end position="397"/>
    </location>
</feature>
<dbReference type="GO" id="GO:0004674">
    <property type="term" value="F:protein serine/threonine kinase activity"/>
    <property type="evidence" value="ECO:0007669"/>
    <property type="project" value="UniProtKB-KW"/>
</dbReference>
<evidence type="ECO:0000256" key="9">
    <source>
        <dbReference type="PROSITE-ProRule" id="PRU00103"/>
    </source>
</evidence>
<dbReference type="InterPro" id="IPR015943">
    <property type="entry name" value="WD40/YVTN_repeat-like_dom_sf"/>
</dbReference>
<keyword evidence="7" id="KW-0418">Kinase</keyword>
<dbReference type="Pfam" id="PF00069">
    <property type="entry name" value="Pkinase"/>
    <property type="match status" value="1"/>
</dbReference>
<protein>
    <recommendedName>
        <fullName evidence="1">non-specific serine/threonine protein kinase</fullName>
        <ecNumber evidence="1">2.7.11.1</ecNumber>
    </recommendedName>
</protein>
<keyword evidence="14" id="KW-1185">Reference proteome</keyword>
<dbReference type="Gene3D" id="2.130.10.10">
    <property type="entry name" value="YVTN repeat-like/Quinoprotein amine dehydrogenase"/>
    <property type="match status" value="3"/>
</dbReference>
<keyword evidence="3 10" id="KW-0853">WD repeat</keyword>
<evidence type="ECO:0000256" key="10">
    <source>
        <dbReference type="PROSITE-ProRule" id="PRU00221"/>
    </source>
</evidence>
<keyword evidence="6" id="KW-0547">Nucleotide-binding</keyword>
<dbReference type="PANTHER" id="PTHR17583:SF0">
    <property type="entry name" value="PHOSPHOINOSITIDE 3-KINASE REGULATORY SUBUNIT 4"/>
    <property type="match status" value="1"/>
</dbReference>
<dbReference type="GO" id="GO:0005524">
    <property type="term" value="F:ATP binding"/>
    <property type="evidence" value="ECO:0007669"/>
    <property type="project" value="UniProtKB-KW"/>
</dbReference>
<accession>A0A316VL60</accession>
<evidence type="ECO:0000256" key="2">
    <source>
        <dbReference type="ARBA" id="ARBA00022527"/>
    </source>
</evidence>
<feature type="repeat" description="WD" evidence="10">
    <location>
        <begin position="1296"/>
        <end position="1337"/>
    </location>
</feature>
<feature type="repeat" description="HEAT" evidence="9">
    <location>
        <begin position="554"/>
        <end position="586"/>
    </location>
</feature>
<dbReference type="InterPro" id="IPR055231">
    <property type="entry name" value="2AA_helical"/>
</dbReference>
<dbReference type="PROSITE" id="PS50011">
    <property type="entry name" value="PROTEIN_KINASE_DOM"/>
    <property type="match status" value="1"/>
</dbReference>
<keyword evidence="2" id="KW-0723">Serine/threonine-protein kinase</keyword>
<dbReference type="InterPro" id="IPR001680">
    <property type="entry name" value="WD40_rpt"/>
</dbReference>
<dbReference type="EMBL" id="KZ819603">
    <property type="protein sequence ID" value="PWN36275.1"/>
    <property type="molecule type" value="Genomic_DNA"/>
</dbReference>
<dbReference type="Gene3D" id="1.25.10.10">
    <property type="entry name" value="Leucine-rich Repeat Variant"/>
    <property type="match status" value="1"/>
</dbReference>
<dbReference type="GO" id="GO:0071561">
    <property type="term" value="C:nucleus-vacuole junction"/>
    <property type="evidence" value="ECO:0007669"/>
    <property type="project" value="TreeGrafter"/>
</dbReference>
<dbReference type="PROSITE" id="PS50077">
    <property type="entry name" value="HEAT_REPEAT"/>
    <property type="match status" value="1"/>
</dbReference>
<proteinExistence type="predicted"/>
<evidence type="ECO:0000256" key="11">
    <source>
        <dbReference type="SAM" id="MobiDB-lite"/>
    </source>
</evidence>
<evidence type="ECO:0000256" key="5">
    <source>
        <dbReference type="ARBA" id="ARBA00022737"/>
    </source>
</evidence>
<feature type="region of interest" description="Disordered" evidence="11">
    <location>
        <begin position="1680"/>
        <end position="1716"/>
    </location>
</feature>
<dbReference type="InterPro" id="IPR045162">
    <property type="entry name" value="Vps15-like"/>
</dbReference>
<dbReference type="Proteomes" id="UP000245771">
    <property type="component" value="Unassembled WGS sequence"/>
</dbReference>
<dbReference type="GO" id="GO:0034272">
    <property type="term" value="C:phosphatidylinositol 3-kinase complex, class III, type II"/>
    <property type="evidence" value="ECO:0007669"/>
    <property type="project" value="TreeGrafter"/>
</dbReference>
<dbReference type="GO" id="GO:0005770">
    <property type="term" value="C:late endosome"/>
    <property type="evidence" value="ECO:0007669"/>
    <property type="project" value="TreeGrafter"/>
</dbReference>
<dbReference type="Gene3D" id="1.10.510.10">
    <property type="entry name" value="Transferase(Phosphotransferase) domain 1"/>
    <property type="match status" value="1"/>
</dbReference>
<dbReference type="InterPro" id="IPR021133">
    <property type="entry name" value="HEAT_type_2"/>
</dbReference>
<dbReference type="SUPFAM" id="SSF48371">
    <property type="entry name" value="ARM repeat"/>
    <property type="match status" value="1"/>
</dbReference>
<dbReference type="SUPFAM" id="SSF50978">
    <property type="entry name" value="WD40 repeat-like"/>
    <property type="match status" value="1"/>
</dbReference>
<dbReference type="GeneID" id="37022214"/>
<dbReference type="OrthoDB" id="242910at2759"/>
<feature type="repeat" description="WD" evidence="10">
    <location>
        <begin position="1907"/>
        <end position="1940"/>
    </location>
</feature>
<organism evidence="13 14">
    <name type="scientific">Meira miltonrushii</name>
    <dbReference type="NCBI Taxonomy" id="1280837"/>
    <lineage>
        <taxon>Eukaryota</taxon>
        <taxon>Fungi</taxon>
        <taxon>Dikarya</taxon>
        <taxon>Basidiomycota</taxon>
        <taxon>Ustilaginomycotina</taxon>
        <taxon>Exobasidiomycetes</taxon>
        <taxon>Exobasidiales</taxon>
        <taxon>Brachybasidiaceae</taxon>
        <taxon>Meira</taxon>
    </lineage>
</organism>
<dbReference type="STRING" id="1280837.A0A316VL60"/>
<dbReference type="CDD" id="cd13980">
    <property type="entry name" value="STKc_Vps15"/>
    <property type="match status" value="1"/>
</dbReference>
<evidence type="ECO:0000256" key="1">
    <source>
        <dbReference type="ARBA" id="ARBA00012513"/>
    </source>
</evidence>
<feature type="repeat" description="WD" evidence="10">
    <location>
        <begin position="1771"/>
        <end position="1794"/>
    </location>
</feature>
<keyword evidence="5" id="KW-0677">Repeat</keyword>
<dbReference type="EC" id="2.7.11.1" evidence="1"/>
<dbReference type="RefSeq" id="XP_025356577.1">
    <property type="nucleotide sequence ID" value="XM_025500433.1"/>
</dbReference>
<keyword evidence="8" id="KW-0067">ATP-binding</keyword>
<evidence type="ECO:0000256" key="7">
    <source>
        <dbReference type="ARBA" id="ARBA00022777"/>
    </source>
</evidence>
<reference evidence="13 14" key="1">
    <citation type="journal article" date="2018" name="Mol. Biol. Evol.">
        <title>Broad Genomic Sampling Reveals a Smut Pathogenic Ancestry of the Fungal Clade Ustilaginomycotina.</title>
        <authorList>
            <person name="Kijpornyongpan T."/>
            <person name="Mondo S.J."/>
            <person name="Barry K."/>
            <person name="Sandor L."/>
            <person name="Lee J."/>
            <person name="Lipzen A."/>
            <person name="Pangilinan J."/>
            <person name="LaButti K."/>
            <person name="Hainaut M."/>
            <person name="Henrissat B."/>
            <person name="Grigoriev I.V."/>
            <person name="Spatafora J.W."/>
            <person name="Aime M.C."/>
        </authorList>
    </citation>
    <scope>NUCLEOTIDE SEQUENCE [LARGE SCALE GENOMIC DNA]</scope>
    <source>
        <strain evidence="13 14">MCA 3882</strain>
    </source>
</reference>
<dbReference type="InterPro" id="IPR016024">
    <property type="entry name" value="ARM-type_fold"/>
</dbReference>
<name>A0A316VL60_9BASI</name>
<gene>
    <name evidence="13" type="ORF">FA14DRAFT_172828</name>
</gene>
<dbReference type="SMART" id="SM00320">
    <property type="entry name" value="WD40"/>
    <property type="match status" value="5"/>
</dbReference>
<dbReference type="InterPro" id="IPR011009">
    <property type="entry name" value="Kinase-like_dom_sf"/>
</dbReference>
<feature type="region of interest" description="Disordered" evidence="11">
    <location>
        <begin position="1794"/>
        <end position="1846"/>
    </location>
</feature>
<feature type="compositionally biased region" description="Polar residues" evidence="11">
    <location>
        <begin position="1042"/>
        <end position="1051"/>
    </location>
</feature>
<dbReference type="SMART" id="SM00220">
    <property type="entry name" value="S_TKc"/>
    <property type="match status" value="1"/>
</dbReference>
<feature type="compositionally biased region" description="Polar residues" evidence="11">
    <location>
        <begin position="1026"/>
        <end position="1035"/>
    </location>
</feature>
<evidence type="ECO:0000256" key="6">
    <source>
        <dbReference type="ARBA" id="ARBA00022741"/>
    </source>
</evidence>
<dbReference type="GO" id="GO:0006623">
    <property type="term" value="P:protein targeting to vacuole"/>
    <property type="evidence" value="ECO:0007669"/>
    <property type="project" value="TreeGrafter"/>
</dbReference>
<dbReference type="Pfam" id="PF22956">
    <property type="entry name" value="VPS15-like_hel"/>
    <property type="match status" value="1"/>
</dbReference>
<dbReference type="InterPro" id="IPR036322">
    <property type="entry name" value="WD40_repeat_dom_sf"/>
</dbReference>
<feature type="compositionally biased region" description="Basic and acidic residues" evidence="11">
    <location>
        <begin position="1799"/>
        <end position="1811"/>
    </location>
</feature>
<evidence type="ECO:0000256" key="8">
    <source>
        <dbReference type="ARBA" id="ARBA00022840"/>
    </source>
</evidence>